<keyword evidence="2" id="KW-1185">Reference proteome</keyword>
<accession>A0A4U5VPQ2</accession>
<organism evidence="1 2">
    <name type="scientific">Collichthys lucidus</name>
    <name type="common">Big head croaker</name>
    <name type="synonym">Sciaena lucida</name>
    <dbReference type="NCBI Taxonomy" id="240159"/>
    <lineage>
        <taxon>Eukaryota</taxon>
        <taxon>Metazoa</taxon>
        <taxon>Chordata</taxon>
        <taxon>Craniata</taxon>
        <taxon>Vertebrata</taxon>
        <taxon>Euteleostomi</taxon>
        <taxon>Actinopterygii</taxon>
        <taxon>Neopterygii</taxon>
        <taxon>Teleostei</taxon>
        <taxon>Neoteleostei</taxon>
        <taxon>Acanthomorphata</taxon>
        <taxon>Eupercaria</taxon>
        <taxon>Sciaenidae</taxon>
        <taxon>Collichthys</taxon>
    </lineage>
</organism>
<dbReference type="AlphaFoldDB" id="A0A4U5VPQ2"/>
<gene>
    <name evidence="1" type="ORF">D9C73_024665</name>
</gene>
<dbReference type="EMBL" id="CM014099">
    <property type="protein sequence ID" value="TKS90533.1"/>
    <property type="molecule type" value="Genomic_DNA"/>
</dbReference>
<evidence type="ECO:0000313" key="1">
    <source>
        <dbReference type="EMBL" id="TKS90533.1"/>
    </source>
</evidence>
<sequence>MKPQEMGAVQLHDYKDHTKAAQSLPGFSQQDFIIYHRDSTEIRGAVRRPRLGIVIVPAREDESQASQGCSYLALICKEASPAPRPHVWTVLERFAGV</sequence>
<evidence type="ECO:0000313" key="2">
    <source>
        <dbReference type="Proteomes" id="UP000298787"/>
    </source>
</evidence>
<reference evidence="1 2" key="1">
    <citation type="submission" date="2019-01" db="EMBL/GenBank/DDBJ databases">
        <title>Genome Assembly of Collichthys lucidus.</title>
        <authorList>
            <person name="Cai M."/>
            <person name="Xiao S."/>
        </authorList>
    </citation>
    <scope>NUCLEOTIDE SEQUENCE [LARGE SCALE GENOMIC DNA]</scope>
    <source>
        <strain evidence="1">JT15FE1705JMU</strain>
        <tissue evidence="1">Muscle</tissue>
    </source>
</reference>
<proteinExistence type="predicted"/>
<protein>
    <submittedName>
        <fullName evidence="1">Uncharacterized protein</fullName>
    </submittedName>
</protein>
<dbReference type="Proteomes" id="UP000298787">
    <property type="component" value="Chromosome 22"/>
</dbReference>
<name>A0A4U5VPQ2_COLLU</name>